<evidence type="ECO:0000256" key="3">
    <source>
        <dbReference type="ARBA" id="ARBA00023163"/>
    </source>
</evidence>
<keyword evidence="7" id="KW-1185">Reference proteome</keyword>
<evidence type="ECO:0000259" key="5">
    <source>
        <dbReference type="PROSITE" id="PS50977"/>
    </source>
</evidence>
<dbReference type="SUPFAM" id="SSF48498">
    <property type="entry name" value="Tetracyclin repressor-like, C-terminal domain"/>
    <property type="match status" value="1"/>
</dbReference>
<dbReference type="InterPro" id="IPR009057">
    <property type="entry name" value="Homeodomain-like_sf"/>
</dbReference>
<name>A0ABW0I7N7_9BACT</name>
<dbReference type="EMBL" id="JBHSMA010000002">
    <property type="protein sequence ID" value="MFC5409409.1"/>
    <property type="molecule type" value="Genomic_DNA"/>
</dbReference>
<evidence type="ECO:0000256" key="2">
    <source>
        <dbReference type="ARBA" id="ARBA00023125"/>
    </source>
</evidence>
<dbReference type="InterPro" id="IPR025722">
    <property type="entry name" value="TetR"/>
</dbReference>
<dbReference type="Gene3D" id="1.10.357.10">
    <property type="entry name" value="Tetracycline Repressor, domain 2"/>
    <property type="match status" value="1"/>
</dbReference>
<evidence type="ECO:0000256" key="4">
    <source>
        <dbReference type="PROSITE-ProRule" id="PRU00335"/>
    </source>
</evidence>
<evidence type="ECO:0000313" key="6">
    <source>
        <dbReference type="EMBL" id="MFC5409409.1"/>
    </source>
</evidence>
<dbReference type="PANTHER" id="PTHR30055:SF234">
    <property type="entry name" value="HTH-TYPE TRANSCRIPTIONAL REGULATOR BETI"/>
    <property type="match status" value="1"/>
</dbReference>
<dbReference type="SUPFAM" id="SSF46689">
    <property type="entry name" value="Homeodomain-like"/>
    <property type="match status" value="1"/>
</dbReference>
<dbReference type="Pfam" id="PF13972">
    <property type="entry name" value="TetR"/>
    <property type="match status" value="1"/>
</dbReference>
<dbReference type="Proteomes" id="UP001596106">
    <property type="component" value="Unassembled WGS sequence"/>
</dbReference>
<protein>
    <submittedName>
        <fullName evidence="6">TetR/AcrR family transcriptional regulator</fullName>
    </submittedName>
</protein>
<dbReference type="Pfam" id="PF00440">
    <property type="entry name" value="TetR_N"/>
    <property type="match status" value="1"/>
</dbReference>
<reference evidence="7" key="1">
    <citation type="journal article" date="2019" name="Int. J. Syst. Evol. Microbiol.">
        <title>The Global Catalogue of Microorganisms (GCM) 10K type strain sequencing project: providing services to taxonomists for standard genome sequencing and annotation.</title>
        <authorList>
            <consortium name="The Broad Institute Genomics Platform"/>
            <consortium name="The Broad Institute Genome Sequencing Center for Infectious Disease"/>
            <person name="Wu L."/>
            <person name="Ma J."/>
        </authorList>
    </citation>
    <scope>NUCLEOTIDE SEQUENCE [LARGE SCALE GENOMIC DNA]</scope>
    <source>
        <strain evidence="7">CCUG 55250</strain>
    </source>
</reference>
<dbReference type="InterPro" id="IPR001647">
    <property type="entry name" value="HTH_TetR"/>
</dbReference>
<keyword evidence="2 4" id="KW-0238">DNA-binding</keyword>
<sequence>MTTEEKIVAKALEMFNERGIEYVGLRELATTLGIRVGNITYYFPTKDDLVNRLSVDLTALNSQIVTEEANLSLYSFLDRFRQVFQNHVTYRCLFLSFVHLMEQNKVIAERYNGVEKRRYATLMANLRSLQTSGYLTSEADTGFLVSVIALTARFWISEARISFRHLSPSEQVRHYATMLGKLFVPYATAEGKAEVQRFLDELEEK</sequence>
<proteinExistence type="predicted"/>
<comment type="caution">
    <text evidence="6">The sequence shown here is derived from an EMBL/GenBank/DDBJ whole genome shotgun (WGS) entry which is preliminary data.</text>
</comment>
<dbReference type="InterPro" id="IPR036271">
    <property type="entry name" value="Tet_transcr_reg_TetR-rel_C_sf"/>
</dbReference>
<evidence type="ECO:0000313" key="7">
    <source>
        <dbReference type="Proteomes" id="UP001596106"/>
    </source>
</evidence>
<feature type="DNA-binding region" description="H-T-H motif" evidence="4">
    <location>
        <begin position="24"/>
        <end position="43"/>
    </location>
</feature>
<dbReference type="InterPro" id="IPR050109">
    <property type="entry name" value="HTH-type_TetR-like_transc_reg"/>
</dbReference>
<feature type="domain" description="HTH tetR-type" evidence="5">
    <location>
        <begin position="1"/>
        <end position="61"/>
    </location>
</feature>
<keyword evidence="3" id="KW-0804">Transcription</keyword>
<dbReference type="PRINTS" id="PR00455">
    <property type="entry name" value="HTHTETR"/>
</dbReference>
<organism evidence="6 7">
    <name type="scientific">Larkinella bovis</name>
    <dbReference type="NCBI Taxonomy" id="683041"/>
    <lineage>
        <taxon>Bacteria</taxon>
        <taxon>Pseudomonadati</taxon>
        <taxon>Bacteroidota</taxon>
        <taxon>Cytophagia</taxon>
        <taxon>Cytophagales</taxon>
        <taxon>Spirosomataceae</taxon>
        <taxon>Larkinella</taxon>
    </lineage>
</organism>
<dbReference type="RefSeq" id="WP_379843304.1">
    <property type="nucleotide sequence ID" value="NZ_JBHSMA010000002.1"/>
</dbReference>
<keyword evidence="1" id="KW-0805">Transcription regulation</keyword>
<dbReference type="PROSITE" id="PS50977">
    <property type="entry name" value="HTH_TETR_2"/>
    <property type="match status" value="1"/>
</dbReference>
<accession>A0ABW0I7N7</accession>
<gene>
    <name evidence="6" type="ORF">ACFPMF_08835</name>
</gene>
<evidence type="ECO:0000256" key="1">
    <source>
        <dbReference type="ARBA" id="ARBA00023015"/>
    </source>
</evidence>
<dbReference type="PANTHER" id="PTHR30055">
    <property type="entry name" value="HTH-TYPE TRANSCRIPTIONAL REGULATOR RUTR"/>
    <property type="match status" value="1"/>
</dbReference>